<proteinExistence type="inferred from homology"/>
<evidence type="ECO:0000256" key="2">
    <source>
        <dbReference type="ARBA" id="ARBA00022801"/>
    </source>
</evidence>
<dbReference type="SUPFAM" id="SSF53254">
    <property type="entry name" value="Phosphoglycerate mutase-like"/>
    <property type="match status" value="1"/>
</dbReference>
<dbReference type="InterPro" id="IPR050645">
    <property type="entry name" value="Histidine_acid_phosphatase"/>
</dbReference>
<organism evidence="6 7">
    <name type="scientific">Brachionus calyciflorus</name>
    <dbReference type="NCBI Taxonomy" id="104777"/>
    <lineage>
        <taxon>Eukaryota</taxon>
        <taxon>Metazoa</taxon>
        <taxon>Spiralia</taxon>
        <taxon>Gnathifera</taxon>
        <taxon>Rotifera</taxon>
        <taxon>Eurotatoria</taxon>
        <taxon>Monogononta</taxon>
        <taxon>Pseudotrocha</taxon>
        <taxon>Ploima</taxon>
        <taxon>Brachionidae</taxon>
        <taxon>Brachionus</taxon>
    </lineage>
</organism>
<evidence type="ECO:0000256" key="1">
    <source>
        <dbReference type="ARBA" id="ARBA00005375"/>
    </source>
</evidence>
<sequence length="480" mass="55963">MRNFMKEGKFVDVAKDICYFPRKKIVQITKNKTQTNMFDSKNRISISALCNLNRGLLFKVLGLSTLALMTFRLMHIDTYAYEKSKLMPNEKLVSVIMITRHGARTPLSIISKLDQVEYDPNLLEPFVKAKYKLKLLDNSDFDHDILSYYDELNLKNHLIGGIGRGQLTKVGEKQMFNLGRRVRQRYIEDLKFLSKDYKPSEIYTRSTHYKRTISSAKSVMAGIYLDSPEADQNDPFIINIQHLHEDVLFPNPINCSYYAEMHKFIQTLSLYTQNLEYIENLIHLNKVLKGSDEITESKNISFTAFRDDMLARQVHGLHVPKHLEEFVIKSDRYAAMELTAETKHNIKISCGRLLNLFKENFLFSYEIDSKNNGEDFHKFRYYSAHDSTLNALLAAFDLIDEEHSWPPFAADITIELWKRMDNPDNNTNDYFIKIFYCGKRLFLPNLPNQECSLDHFINVLDKNGVDKHGYDQLCNEKFSS</sequence>
<comment type="catalytic activity">
    <reaction evidence="3">
        <text>3-O-[beta-D-GlcA-(1-&gt;3)-beta-D-Gal-(1-&gt;3)-beta-D-Gal-(1-&gt;4)-beta-D-2-O-P-Xyl]-L-seryl-[protein] + H2O = 3-O-(beta-D-GlcA-(1-&gt;3)-beta-D-Gal-(1-&gt;3)-beta-D-Gal-(1-&gt;4)-beta-D-Xyl)-L-seryl-[protein] + phosphate</text>
        <dbReference type="Rhea" id="RHEA:56512"/>
        <dbReference type="Rhea" id="RHEA-COMP:12573"/>
        <dbReference type="Rhea" id="RHEA-COMP:14559"/>
        <dbReference type="ChEBI" id="CHEBI:15377"/>
        <dbReference type="ChEBI" id="CHEBI:43474"/>
        <dbReference type="ChEBI" id="CHEBI:132093"/>
        <dbReference type="ChEBI" id="CHEBI:140495"/>
    </reaction>
</comment>
<evidence type="ECO:0000256" key="4">
    <source>
        <dbReference type="ARBA" id="ARBA00040357"/>
    </source>
</evidence>
<comment type="similarity">
    <text evidence="1">Belongs to the histidine acid phosphatase family.</text>
</comment>
<dbReference type="CDD" id="cd07061">
    <property type="entry name" value="HP_HAP_like"/>
    <property type="match status" value="1"/>
</dbReference>
<comment type="caution">
    <text evidence="6">The sequence shown here is derived from an EMBL/GenBank/DDBJ whole genome shotgun (WGS) entry which is preliminary data.</text>
</comment>
<protein>
    <recommendedName>
        <fullName evidence="4">2-phosphoxylose phosphatase 1</fullName>
    </recommendedName>
    <alternativeName>
        <fullName evidence="5">Acid phosphatase-like protein 2</fullName>
    </alternativeName>
</protein>
<dbReference type="Pfam" id="PF00328">
    <property type="entry name" value="His_Phos_2"/>
    <property type="match status" value="2"/>
</dbReference>
<dbReference type="EMBL" id="CAJNOC010000175">
    <property type="protein sequence ID" value="CAF0722914.1"/>
    <property type="molecule type" value="Genomic_DNA"/>
</dbReference>
<evidence type="ECO:0000313" key="6">
    <source>
        <dbReference type="EMBL" id="CAF0722914.1"/>
    </source>
</evidence>
<dbReference type="InterPro" id="IPR029033">
    <property type="entry name" value="His_PPase_superfam"/>
</dbReference>
<dbReference type="OrthoDB" id="10257284at2759"/>
<keyword evidence="7" id="KW-1185">Reference proteome</keyword>
<dbReference type="GO" id="GO:0016791">
    <property type="term" value="F:phosphatase activity"/>
    <property type="evidence" value="ECO:0007669"/>
    <property type="project" value="TreeGrafter"/>
</dbReference>
<evidence type="ECO:0000313" key="7">
    <source>
        <dbReference type="Proteomes" id="UP000663879"/>
    </source>
</evidence>
<evidence type="ECO:0000256" key="3">
    <source>
        <dbReference type="ARBA" id="ARBA00036311"/>
    </source>
</evidence>
<name>A0A813MKB3_9BILA</name>
<gene>
    <name evidence="6" type="ORF">OXX778_LOCUS2292</name>
</gene>
<reference evidence="6" key="1">
    <citation type="submission" date="2021-02" db="EMBL/GenBank/DDBJ databases">
        <authorList>
            <person name="Nowell W R."/>
        </authorList>
    </citation>
    <scope>NUCLEOTIDE SEQUENCE</scope>
    <source>
        <strain evidence="6">Ploen Becks lab</strain>
    </source>
</reference>
<dbReference type="Proteomes" id="UP000663879">
    <property type="component" value="Unassembled WGS sequence"/>
</dbReference>
<dbReference type="InterPro" id="IPR000560">
    <property type="entry name" value="His_Pase_clade-2"/>
</dbReference>
<keyword evidence="2" id="KW-0378">Hydrolase</keyword>
<dbReference type="PROSITE" id="PS00616">
    <property type="entry name" value="HIS_ACID_PHOSPHAT_1"/>
    <property type="match status" value="1"/>
</dbReference>
<dbReference type="Gene3D" id="3.40.50.1240">
    <property type="entry name" value="Phosphoglycerate mutase-like"/>
    <property type="match status" value="1"/>
</dbReference>
<evidence type="ECO:0000256" key="5">
    <source>
        <dbReference type="ARBA" id="ARBA00041499"/>
    </source>
</evidence>
<dbReference type="AlphaFoldDB" id="A0A813MKB3"/>
<dbReference type="PANTHER" id="PTHR11567">
    <property type="entry name" value="ACID PHOSPHATASE-RELATED"/>
    <property type="match status" value="1"/>
</dbReference>
<dbReference type="InterPro" id="IPR033379">
    <property type="entry name" value="Acid_Pase_AS"/>
</dbReference>
<dbReference type="PANTHER" id="PTHR11567:SF110">
    <property type="entry name" value="2-PHOSPHOXYLOSE PHOSPHATASE 1"/>
    <property type="match status" value="1"/>
</dbReference>
<accession>A0A813MKB3</accession>